<dbReference type="Proteomes" id="UP000251960">
    <property type="component" value="Chromosome 2"/>
</dbReference>
<sequence>TINRTTCKQWKVL</sequence>
<evidence type="ECO:0000313" key="1">
    <source>
        <dbReference type="EMBL" id="PWZ37289.1"/>
    </source>
</evidence>
<protein>
    <submittedName>
        <fullName evidence="1">Uncharacterized protein</fullName>
    </submittedName>
</protein>
<dbReference type="EMBL" id="NCVQ01000003">
    <property type="protein sequence ID" value="PWZ37289.1"/>
    <property type="molecule type" value="Genomic_DNA"/>
</dbReference>
<name>A0A3L6FQU5_MAIZE</name>
<comment type="caution">
    <text evidence="1">The sequence shown here is derived from an EMBL/GenBank/DDBJ whole genome shotgun (WGS) entry which is preliminary data.</text>
</comment>
<feature type="non-terminal residue" evidence="1">
    <location>
        <position position="1"/>
    </location>
</feature>
<accession>A0A3L6FQU5</accession>
<reference evidence="1" key="1">
    <citation type="journal article" date="2018" name="Nat. Genet.">
        <title>Extensive intraspecific gene order and gene structural variations between Mo17 and other maize genomes.</title>
        <authorList>
            <person name="Sun S."/>
            <person name="Zhou Y."/>
            <person name="Chen J."/>
            <person name="Shi J."/>
            <person name="Zhao H."/>
            <person name="Zhao H."/>
            <person name="Song W."/>
            <person name="Zhang M."/>
            <person name="Cui Y."/>
            <person name="Dong X."/>
            <person name="Liu H."/>
            <person name="Ma X."/>
            <person name="Jiao Y."/>
            <person name="Wang B."/>
            <person name="Wei X."/>
            <person name="Stein J.C."/>
            <person name="Glaubitz J.C."/>
            <person name="Lu F."/>
            <person name="Yu G."/>
            <person name="Liang C."/>
            <person name="Fengler K."/>
            <person name="Li B."/>
            <person name="Rafalski A."/>
            <person name="Schnable P.S."/>
            <person name="Ware D.H."/>
            <person name="Buckler E.S."/>
            <person name="Lai J."/>
        </authorList>
    </citation>
    <scope>NUCLEOTIDE SEQUENCE [LARGE SCALE GENOMIC DNA]</scope>
    <source>
        <tissue evidence="1">Seedling</tissue>
    </source>
</reference>
<gene>
    <name evidence="1" type="ORF">Zm00014a_040865</name>
</gene>
<organism evidence="1">
    <name type="scientific">Zea mays</name>
    <name type="common">Maize</name>
    <dbReference type="NCBI Taxonomy" id="4577"/>
    <lineage>
        <taxon>Eukaryota</taxon>
        <taxon>Viridiplantae</taxon>
        <taxon>Streptophyta</taxon>
        <taxon>Embryophyta</taxon>
        <taxon>Tracheophyta</taxon>
        <taxon>Spermatophyta</taxon>
        <taxon>Magnoliopsida</taxon>
        <taxon>Liliopsida</taxon>
        <taxon>Poales</taxon>
        <taxon>Poaceae</taxon>
        <taxon>PACMAD clade</taxon>
        <taxon>Panicoideae</taxon>
        <taxon>Andropogonodae</taxon>
        <taxon>Andropogoneae</taxon>
        <taxon>Tripsacinae</taxon>
        <taxon>Zea</taxon>
    </lineage>
</organism>
<proteinExistence type="predicted"/>